<reference evidence="2" key="1">
    <citation type="submission" date="2014-05" db="EMBL/GenBank/DDBJ databases">
        <title>The transcriptome of the halophilic microalga Tetraselmis sp. GSL018 isolated from the Great Salt Lake, Utah.</title>
        <authorList>
            <person name="Jinkerson R.E."/>
            <person name="D'Adamo S."/>
            <person name="Posewitz M.C."/>
        </authorList>
    </citation>
    <scope>NUCLEOTIDE SEQUENCE</scope>
    <source>
        <strain evidence="2">GSL018</strain>
    </source>
</reference>
<proteinExistence type="predicted"/>
<protein>
    <submittedName>
        <fullName evidence="2">Uncharacterized protein</fullName>
    </submittedName>
</protein>
<evidence type="ECO:0000313" key="3">
    <source>
        <dbReference type="EMBL" id="JAC74579.1"/>
    </source>
</evidence>
<dbReference type="AlphaFoldDB" id="A0A061R2C8"/>
<evidence type="ECO:0000313" key="2">
    <source>
        <dbReference type="EMBL" id="JAC64666.1"/>
    </source>
</evidence>
<feature type="compositionally biased region" description="Low complexity" evidence="1">
    <location>
        <begin position="142"/>
        <end position="151"/>
    </location>
</feature>
<feature type="region of interest" description="Disordered" evidence="1">
    <location>
        <begin position="1"/>
        <end position="29"/>
    </location>
</feature>
<accession>A0A061R2C8</accession>
<feature type="region of interest" description="Disordered" evidence="1">
    <location>
        <begin position="108"/>
        <end position="196"/>
    </location>
</feature>
<dbReference type="EMBL" id="GBEZ01011187">
    <property type="protein sequence ID" value="JAC74579.1"/>
    <property type="molecule type" value="Transcribed_RNA"/>
</dbReference>
<sequence length="196" mass="20690">MPRDRASEGGAWGAPPLPHMAVGKAAPSPLPSLRGGGGWWASGSVAERTRSAAARSVLRPLSAAPVRCWSGVGRSVEREERLGVAPAPRRPGRLEEVVAPAELVDDPTLGALVGDGRRGQQRLGVGGRSGDPPVAVQHARARPPASGPAVRRGGRPVRLDDAACRCRLTRGRGTRGRRRPKAQDPAFGFRRRPPSR</sequence>
<gene>
    <name evidence="2" type="ORF">TSPGSL018_17815</name>
    <name evidence="3" type="ORF">TSPGSL018_25573</name>
</gene>
<feature type="compositionally biased region" description="Basic residues" evidence="1">
    <location>
        <begin position="167"/>
        <end position="180"/>
    </location>
</feature>
<organism evidence="2">
    <name type="scientific">Tetraselmis sp. GSL018</name>
    <dbReference type="NCBI Taxonomy" id="582737"/>
    <lineage>
        <taxon>Eukaryota</taxon>
        <taxon>Viridiplantae</taxon>
        <taxon>Chlorophyta</taxon>
        <taxon>core chlorophytes</taxon>
        <taxon>Chlorodendrophyceae</taxon>
        <taxon>Chlorodendrales</taxon>
        <taxon>Chlorodendraceae</taxon>
        <taxon>Tetraselmis</taxon>
    </lineage>
</organism>
<name>A0A061R2C8_9CHLO</name>
<dbReference type="EMBL" id="GBEZ01022152">
    <property type="protein sequence ID" value="JAC64666.1"/>
    <property type="molecule type" value="Transcribed_RNA"/>
</dbReference>
<evidence type="ECO:0000256" key="1">
    <source>
        <dbReference type="SAM" id="MobiDB-lite"/>
    </source>
</evidence>